<sequence length="387" mass="40063">MKSMTSVLPSVATGIVAVLVGFASSVALLFQAAQAAGATASQASSWVFAVCVGAGLVSILFSWHYKMPILAAWSTPGTALLVASFATPIPMPEVIGAFVFCGVLIVLSGITGIFARVANRIPVALASAMLAGVLVRFGMDVFHSLKAQPVMVLVMLAVYFAARRFSPRFSVLFVLLAGVLVAQAQGMLDFSSVRLEFARPEFVVPAFSFPVMIGIGLPLFVVTMASQNLTGVAVLKASGYQPPISPVITGTGFATLLLAPFGAFSVNFAAITAAICAGPEAHQDPAKRYISSISAGAFYLLISLFAASIMAVFAAFPKELVLSVAGIALFATIANGLASAMREDWSREAALLTFLVTASGVTLWGIGSPFWGLVAGGIGLVVTRPGK</sequence>
<feature type="transmembrane region" description="Helical" evidence="1">
    <location>
        <begin position="95"/>
        <end position="114"/>
    </location>
</feature>
<feature type="transmembrane region" description="Helical" evidence="1">
    <location>
        <begin position="70"/>
        <end position="89"/>
    </location>
</feature>
<evidence type="ECO:0008006" key="4">
    <source>
        <dbReference type="Google" id="ProtNLM"/>
    </source>
</evidence>
<protein>
    <recommendedName>
        <fullName evidence="4">Benzoate membrane transport protein</fullName>
    </recommendedName>
</protein>
<feature type="transmembrane region" description="Helical" evidence="1">
    <location>
        <begin position="208"/>
        <end position="235"/>
    </location>
</feature>
<dbReference type="AlphaFoldDB" id="A0A1Z3NCE8"/>
<keyword evidence="1" id="KW-0472">Membrane</keyword>
<dbReference type="GO" id="GO:0042925">
    <property type="term" value="F:benzoate transmembrane transporter activity"/>
    <property type="evidence" value="ECO:0007669"/>
    <property type="project" value="InterPro"/>
</dbReference>
<gene>
    <name evidence="2" type="ORF">B9G79_16765</name>
</gene>
<dbReference type="EMBL" id="CP020946">
    <property type="protein sequence ID" value="ASD65101.1"/>
    <property type="molecule type" value="Genomic_DNA"/>
</dbReference>
<keyword evidence="1" id="KW-1133">Transmembrane helix</keyword>
<evidence type="ECO:0000313" key="2">
    <source>
        <dbReference type="EMBL" id="ASD65101.1"/>
    </source>
</evidence>
<evidence type="ECO:0000313" key="3">
    <source>
        <dbReference type="Proteomes" id="UP000197003"/>
    </source>
</evidence>
<feature type="transmembrane region" description="Helical" evidence="1">
    <location>
        <begin position="289"/>
        <end position="313"/>
    </location>
</feature>
<accession>A0A1Z3NCE8</accession>
<keyword evidence="1" id="KW-0812">Transmembrane</keyword>
<feature type="transmembrane region" description="Helical" evidence="1">
    <location>
        <begin position="320"/>
        <end position="341"/>
    </location>
</feature>
<evidence type="ECO:0000256" key="1">
    <source>
        <dbReference type="SAM" id="Phobius"/>
    </source>
</evidence>
<dbReference type="NCBIfam" id="TIGR00843">
    <property type="entry name" value="benE"/>
    <property type="match status" value="1"/>
</dbReference>
<dbReference type="InterPro" id="IPR004711">
    <property type="entry name" value="Benzoate_Transporter"/>
</dbReference>
<dbReference type="RefSeq" id="WP_088566509.1">
    <property type="nucleotide sequence ID" value="NZ_CP020946.1"/>
</dbReference>
<dbReference type="Pfam" id="PF03594">
    <property type="entry name" value="BenE"/>
    <property type="match status" value="1"/>
</dbReference>
<dbReference type="OrthoDB" id="9792424at2"/>
<name>A0A1Z3NCE8_BDEBC</name>
<proteinExistence type="predicted"/>
<feature type="transmembrane region" description="Helical" evidence="1">
    <location>
        <begin position="169"/>
        <end position="188"/>
    </location>
</feature>
<feature type="transmembrane region" description="Helical" evidence="1">
    <location>
        <begin position="361"/>
        <end position="382"/>
    </location>
</feature>
<feature type="transmembrane region" description="Helical" evidence="1">
    <location>
        <begin position="45"/>
        <end position="63"/>
    </location>
</feature>
<dbReference type="Proteomes" id="UP000197003">
    <property type="component" value="Chromosome"/>
</dbReference>
<dbReference type="GO" id="GO:0005886">
    <property type="term" value="C:plasma membrane"/>
    <property type="evidence" value="ECO:0007669"/>
    <property type="project" value="TreeGrafter"/>
</dbReference>
<feature type="transmembrane region" description="Helical" evidence="1">
    <location>
        <begin position="121"/>
        <end position="139"/>
    </location>
</feature>
<feature type="transmembrane region" description="Helical" evidence="1">
    <location>
        <begin position="247"/>
        <end position="269"/>
    </location>
</feature>
<dbReference type="PANTHER" id="PTHR30199">
    <property type="entry name" value="MFS FAMILY TRANSPORTER, PREDICTED SUBSTRATE BENZOATE"/>
    <property type="match status" value="1"/>
</dbReference>
<organism evidence="2 3">
    <name type="scientific">Bdellovibrio bacteriovorus</name>
    <dbReference type="NCBI Taxonomy" id="959"/>
    <lineage>
        <taxon>Bacteria</taxon>
        <taxon>Pseudomonadati</taxon>
        <taxon>Bdellovibrionota</taxon>
        <taxon>Bdellovibrionia</taxon>
        <taxon>Bdellovibrionales</taxon>
        <taxon>Pseudobdellovibrionaceae</taxon>
        <taxon>Bdellovibrio</taxon>
    </lineage>
</organism>
<reference evidence="2 3" key="1">
    <citation type="submission" date="2017-04" db="EMBL/GenBank/DDBJ databases">
        <title>Whole genome sequence of Bdellovibrio bacteriovorus strain SSB218315.</title>
        <authorList>
            <person name="Oyedara O."/>
            <person name="Rodriguez-Perez M.A."/>
        </authorList>
    </citation>
    <scope>NUCLEOTIDE SEQUENCE [LARGE SCALE GENOMIC DNA]</scope>
    <source>
        <strain evidence="2 3">SSB218315</strain>
    </source>
</reference>
<dbReference type="PANTHER" id="PTHR30199:SF0">
    <property type="entry name" value="INNER MEMBRANE PROTEIN YDCO"/>
    <property type="match status" value="1"/>
</dbReference>